<comment type="similarity">
    <text evidence="1">Belongs to the remorin family.</text>
</comment>
<reference evidence="6" key="1">
    <citation type="submission" date="2025-08" db="UniProtKB">
        <authorList>
            <consortium name="RefSeq"/>
        </authorList>
    </citation>
    <scope>IDENTIFICATION</scope>
    <source>
        <tissue evidence="6">Seedling</tissue>
    </source>
</reference>
<gene>
    <name evidence="6" type="primary">LOC107413817</name>
</gene>
<feature type="compositionally biased region" description="Basic and acidic residues" evidence="3">
    <location>
        <begin position="17"/>
        <end position="30"/>
    </location>
</feature>
<dbReference type="Pfam" id="PF03763">
    <property type="entry name" value="Remorin_C"/>
    <property type="match status" value="1"/>
</dbReference>
<feature type="compositionally biased region" description="Basic and acidic residues" evidence="3">
    <location>
        <begin position="88"/>
        <end position="98"/>
    </location>
</feature>
<keyword evidence="5" id="KW-1185">Reference proteome</keyword>
<feature type="domain" description="Remorin C-terminal" evidence="4">
    <location>
        <begin position="241"/>
        <end position="343"/>
    </location>
</feature>
<evidence type="ECO:0000256" key="3">
    <source>
        <dbReference type="SAM" id="MobiDB-lite"/>
    </source>
</evidence>
<feature type="compositionally biased region" description="Polar residues" evidence="3">
    <location>
        <begin position="188"/>
        <end position="199"/>
    </location>
</feature>
<sequence>MDNLLKQMRGRLSTVEPAKKEESSSGKDRSIPPQKTQSFKDKKKGQNWFQRLSSRQMSQEYSSDGGIEHAAAVAASAFAISSLIESIDPDKIQARKEPGISSMPINSRKEDAPSKRFSFSFSFSGQDSKRSSDNQDGKLPITAAADAKTPEKAIVPTSSIQKTTSFAPEKATLPAPSLKKPPSFLDKPSNNMLNNQPGSATPKHDFPTTVKPIPPSPPPPPPPPPPSETKRQRSISPAMGKTKADAWEEAELAKIKERYEKLKTTILSWETKKKTKAMHRREREESELERKRKKALEKYNSEMKYIAQVAGGARAQAEERRRNEVLKAKEKANVIRKTGKVPTTCFCF</sequence>
<dbReference type="SUPFAM" id="SSF101447">
    <property type="entry name" value="Formin homology 2 domain (FH2 domain)"/>
    <property type="match status" value="1"/>
</dbReference>
<feature type="compositionally biased region" description="Polar residues" evidence="3">
    <location>
        <begin position="47"/>
        <end position="62"/>
    </location>
</feature>
<dbReference type="RefSeq" id="XP_015877346.2">
    <property type="nucleotide sequence ID" value="XM_016021860.4"/>
</dbReference>
<feature type="compositionally biased region" description="Polar residues" evidence="3">
    <location>
        <begin position="156"/>
        <end position="166"/>
    </location>
</feature>
<dbReference type="KEGG" id="zju:107413817"/>
<dbReference type="InParanoid" id="A0A6P3ZV20"/>
<evidence type="ECO:0000256" key="2">
    <source>
        <dbReference type="SAM" id="Coils"/>
    </source>
</evidence>
<feature type="region of interest" description="Disordered" evidence="3">
    <location>
        <begin position="1"/>
        <end position="66"/>
    </location>
</feature>
<dbReference type="AlphaFoldDB" id="A0A6P3ZV20"/>
<organism evidence="5 6">
    <name type="scientific">Ziziphus jujuba</name>
    <name type="common">Chinese jujube</name>
    <name type="synonym">Ziziphus sativa</name>
    <dbReference type="NCBI Taxonomy" id="326968"/>
    <lineage>
        <taxon>Eukaryota</taxon>
        <taxon>Viridiplantae</taxon>
        <taxon>Streptophyta</taxon>
        <taxon>Embryophyta</taxon>
        <taxon>Tracheophyta</taxon>
        <taxon>Spermatophyta</taxon>
        <taxon>Magnoliopsida</taxon>
        <taxon>eudicotyledons</taxon>
        <taxon>Gunneridae</taxon>
        <taxon>Pentapetalae</taxon>
        <taxon>rosids</taxon>
        <taxon>fabids</taxon>
        <taxon>Rosales</taxon>
        <taxon>Rhamnaceae</taxon>
        <taxon>Paliureae</taxon>
        <taxon>Ziziphus</taxon>
    </lineage>
</organism>
<feature type="coiled-coil region" evidence="2">
    <location>
        <begin position="252"/>
        <end position="298"/>
    </location>
</feature>
<dbReference type="FunCoup" id="A0A6P3ZV20">
    <property type="interactions" value="260"/>
</dbReference>
<dbReference type="PANTHER" id="PTHR31471">
    <property type="entry name" value="OS02G0116800 PROTEIN"/>
    <property type="match status" value="1"/>
</dbReference>
<accession>A0A6P3ZV20</accession>
<feature type="compositionally biased region" description="Basic and acidic residues" evidence="3">
    <location>
        <begin position="127"/>
        <end position="136"/>
    </location>
</feature>
<dbReference type="InterPro" id="IPR005516">
    <property type="entry name" value="Remorin_C"/>
</dbReference>
<name>A0A6P3ZV20_ZIZJJ</name>
<evidence type="ECO:0000313" key="5">
    <source>
        <dbReference type="Proteomes" id="UP001652623"/>
    </source>
</evidence>
<evidence type="ECO:0000256" key="1">
    <source>
        <dbReference type="ARBA" id="ARBA00005711"/>
    </source>
</evidence>
<protein>
    <submittedName>
        <fullName evidence="6">Uncharacterized protein At3g61260 isoform X1</fullName>
    </submittedName>
</protein>
<evidence type="ECO:0000259" key="4">
    <source>
        <dbReference type="Pfam" id="PF03763"/>
    </source>
</evidence>
<feature type="compositionally biased region" description="Pro residues" evidence="3">
    <location>
        <begin position="212"/>
        <end position="227"/>
    </location>
</feature>
<dbReference type="Proteomes" id="UP001652623">
    <property type="component" value="Chromosome 8"/>
</dbReference>
<dbReference type="GeneID" id="107413817"/>
<proteinExistence type="inferred from homology"/>
<feature type="region of interest" description="Disordered" evidence="3">
    <location>
        <begin position="87"/>
        <end position="245"/>
    </location>
</feature>
<evidence type="ECO:0000313" key="6">
    <source>
        <dbReference type="RefSeq" id="XP_015877346.2"/>
    </source>
</evidence>
<dbReference type="PANTHER" id="PTHR31471:SF51">
    <property type="entry name" value="REMORIN FAMILY PROTEIN"/>
    <property type="match status" value="1"/>
</dbReference>
<keyword evidence="2" id="KW-0175">Coiled coil</keyword>